<evidence type="ECO:0000313" key="1">
    <source>
        <dbReference type="EMBL" id="PQA60060.1"/>
    </source>
</evidence>
<name>A0A2S7IR52_9BACT</name>
<protein>
    <submittedName>
        <fullName evidence="1">Uncharacterized protein</fullName>
    </submittedName>
</protein>
<organism evidence="1 2">
    <name type="scientific">Siphonobacter curvatus</name>
    <dbReference type="NCBI Taxonomy" id="2094562"/>
    <lineage>
        <taxon>Bacteria</taxon>
        <taxon>Pseudomonadati</taxon>
        <taxon>Bacteroidota</taxon>
        <taxon>Cytophagia</taxon>
        <taxon>Cytophagales</taxon>
        <taxon>Cytophagaceae</taxon>
        <taxon>Siphonobacter</taxon>
    </lineage>
</organism>
<dbReference type="Proteomes" id="UP000239590">
    <property type="component" value="Unassembled WGS sequence"/>
</dbReference>
<dbReference type="AlphaFoldDB" id="A0A2S7IR52"/>
<evidence type="ECO:0000313" key="2">
    <source>
        <dbReference type="Proteomes" id="UP000239590"/>
    </source>
</evidence>
<reference evidence="2" key="1">
    <citation type="submission" date="2018-02" db="EMBL/GenBank/DDBJ databases">
        <title>Genome sequencing of Solimonas sp. HR-BB.</title>
        <authorList>
            <person name="Lee Y."/>
            <person name="Jeon C.O."/>
        </authorList>
    </citation>
    <scope>NUCLEOTIDE SEQUENCE [LARGE SCALE GENOMIC DNA]</scope>
    <source>
        <strain evidence="2">HR-U</strain>
    </source>
</reference>
<dbReference type="OrthoDB" id="950033at2"/>
<gene>
    <name evidence="1" type="ORF">C5O19_10720</name>
</gene>
<dbReference type="PROSITE" id="PS51257">
    <property type="entry name" value="PROKAR_LIPOPROTEIN"/>
    <property type="match status" value="1"/>
</dbReference>
<accession>A0A2S7IR52</accession>
<proteinExistence type="predicted"/>
<sequence>MKNWFGLLILSILFLGCQSKENLPKETYTILPNHYIDLLGPDTLRRSRFLILEKAPTYVAYYNADDHDLKNCYDCGSPVIIFEFDPSLLSFRYSTARELKTANVISGWSSGIGGPQGSRVQSGTITGQKQGPHQWLISMDLPADSSIYFKGFKKTALYKVR</sequence>
<keyword evidence="2" id="KW-1185">Reference proteome</keyword>
<dbReference type="EMBL" id="PTRA01000001">
    <property type="protein sequence ID" value="PQA60060.1"/>
    <property type="molecule type" value="Genomic_DNA"/>
</dbReference>
<comment type="caution">
    <text evidence="1">The sequence shown here is derived from an EMBL/GenBank/DDBJ whole genome shotgun (WGS) entry which is preliminary data.</text>
</comment>
<dbReference type="RefSeq" id="WP_104712017.1">
    <property type="nucleotide sequence ID" value="NZ_PTRA01000001.1"/>
</dbReference>